<evidence type="ECO:0000256" key="7">
    <source>
        <dbReference type="SAM" id="Coils"/>
    </source>
</evidence>
<dbReference type="OrthoDB" id="2831558at2759"/>
<feature type="coiled-coil region" evidence="7">
    <location>
        <begin position="443"/>
        <end position="470"/>
    </location>
</feature>
<name>A0A8K0R7Q1_9PLEO</name>
<proteinExistence type="inferred from homology"/>
<dbReference type="SUPFAM" id="SSF56112">
    <property type="entry name" value="Protein kinase-like (PK-like)"/>
    <property type="match status" value="1"/>
</dbReference>
<comment type="similarity">
    <text evidence="2">Belongs to the AIM9 family.</text>
</comment>
<evidence type="ECO:0000256" key="5">
    <source>
        <dbReference type="ARBA" id="ARBA00023128"/>
    </source>
</evidence>
<reference evidence="9" key="1">
    <citation type="journal article" date="2021" name="Nat. Commun.">
        <title>Genetic determinants of endophytism in the Arabidopsis root mycobiome.</title>
        <authorList>
            <person name="Mesny F."/>
            <person name="Miyauchi S."/>
            <person name="Thiergart T."/>
            <person name="Pickel B."/>
            <person name="Atanasova L."/>
            <person name="Karlsson M."/>
            <person name="Huettel B."/>
            <person name="Barry K.W."/>
            <person name="Haridas S."/>
            <person name="Chen C."/>
            <person name="Bauer D."/>
            <person name="Andreopoulos W."/>
            <person name="Pangilinan J."/>
            <person name="LaButti K."/>
            <person name="Riley R."/>
            <person name="Lipzen A."/>
            <person name="Clum A."/>
            <person name="Drula E."/>
            <person name="Henrissat B."/>
            <person name="Kohler A."/>
            <person name="Grigoriev I.V."/>
            <person name="Martin F.M."/>
            <person name="Hacquard S."/>
        </authorList>
    </citation>
    <scope>NUCLEOTIDE SEQUENCE</scope>
    <source>
        <strain evidence="9">MPI-SDFR-AT-0120</strain>
    </source>
</reference>
<accession>A0A8K0R7Q1</accession>
<comment type="subcellular location">
    <subcellularLocation>
        <location evidence="1">Mitochondrion</location>
    </subcellularLocation>
</comment>
<dbReference type="InterPro" id="IPR002575">
    <property type="entry name" value="Aminoglycoside_PTrfase"/>
</dbReference>
<dbReference type="PANTHER" id="PTHR36091">
    <property type="entry name" value="ALTERED INHERITANCE OF MITOCHONDRIA PROTEIN 9, MITOCHONDRIAL"/>
    <property type="match status" value="1"/>
</dbReference>
<evidence type="ECO:0000313" key="9">
    <source>
        <dbReference type="EMBL" id="KAH7087483.1"/>
    </source>
</evidence>
<dbReference type="GO" id="GO:0005739">
    <property type="term" value="C:mitochondrion"/>
    <property type="evidence" value="ECO:0007669"/>
    <property type="project" value="UniProtKB-SubCell"/>
</dbReference>
<protein>
    <recommendedName>
        <fullName evidence="3">Altered inheritance of mitochondria protein 9, mitochondrial</fullName>
    </recommendedName>
    <alternativeName>
        <fullName evidence="6">Found in mitochondrial proteome protein 29</fullName>
    </alternativeName>
</protein>
<dbReference type="Proteomes" id="UP000813461">
    <property type="component" value="Unassembled WGS sequence"/>
</dbReference>
<dbReference type="InterPro" id="IPR011009">
    <property type="entry name" value="Kinase-like_dom_sf"/>
</dbReference>
<evidence type="ECO:0000256" key="2">
    <source>
        <dbReference type="ARBA" id="ARBA00005543"/>
    </source>
</evidence>
<dbReference type="Pfam" id="PF01636">
    <property type="entry name" value="APH"/>
    <property type="match status" value="1"/>
</dbReference>
<evidence type="ECO:0000256" key="4">
    <source>
        <dbReference type="ARBA" id="ARBA00022946"/>
    </source>
</evidence>
<evidence type="ECO:0000313" key="10">
    <source>
        <dbReference type="Proteomes" id="UP000813461"/>
    </source>
</evidence>
<dbReference type="AlphaFoldDB" id="A0A8K0R7Q1"/>
<dbReference type="Gene3D" id="3.90.1200.10">
    <property type="match status" value="1"/>
</dbReference>
<keyword evidence="9" id="KW-0418">Kinase</keyword>
<dbReference type="PANTHER" id="PTHR36091:SF1">
    <property type="entry name" value="ALTERED INHERITANCE OF MITOCHONDRIA PROTEIN 9, MITOCHONDRIAL"/>
    <property type="match status" value="1"/>
</dbReference>
<evidence type="ECO:0000256" key="1">
    <source>
        <dbReference type="ARBA" id="ARBA00004173"/>
    </source>
</evidence>
<organism evidence="9 10">
    <name type="scientific">Paraphoma chrysanthemicola</name>
    <dbReference type="NCBI Taxonomy" id="798071"/>
    <lineage>
        <taxon>Eukaryota</taxon>
        <taxon>Fungi</taxon>
        <taxon>Dikarya</taxon>
        <taxon>Ascomycota</taxon>
        <taxon>Pezizomycotina</taxon>
        <taxon>Dothideomycetes</taxon>
        <taxon>Pleosporomycetidae</taxon>
        <taxon>Pleosporales</taxon>
        <taxon>Pleosporineae</taxon>
        <taxon>Phaeosphaeriaceae</taxon>
        <taxon>Paraphoma</taxon>
    </lineage>
</organism>
<comment type="caution">
    <text evidence="9">The sequence shown here is derived from an EMBL/GenBank/DDBJ whole genome shotgun (WGS) entry which is preliminary data.</text>
</comment>
<gene>
    <name evidence="9" type="ORF">FB567DRAFT_621406</name>
</gene>
<dbReference type="GO" id="GO:0016301">
    <property type="term" value="F:kinase activity"/>
    <property type="evidence" value="ECO:0007669"/>
    <property type="project" value="UniProtKB-KW"/>
</dbReference>
<evidence type="ECO:0000256" key="3">
    <source>
        <dbReference type="ARBA" id="ARBA00016197"/>
    </source>
</evidence>
<evidence type="ECO:0000259" key="8">
    <source>
        <dbReference type="Pfam" id="PF01636"/>
    </source>
</evidence>
<keyword evidence="7" id="KW-0175">Coiled coil</keyword>
<keyword evidence="10" id="KW-1185">Reference proteome</keyword>
<sequence>MSQRQVCFNVQELVRCAADAIQADRCVKIEKYPDGMYNKRMLLTMSNGSQVVAKVPNPNAGLAHFTTASEVATMDFARNVLQTPTPRILAWSPRAQANPVGAEYIIMEKAPGVELETFWPTLSIQERLAVVKAMAAYQKAWASVSFKQFGSLYYAEDLDIKSSTGPLYTDVNGCDVWDDRYAIGLSTAREWVDHGRATVQLDRGPWNSLQQYHEAIGRREEAAVKQLRRMPTSPITLFGPGTYQPTRERNLAALEKYLQLIKYLVPTDRNTSSAHIWHPDLHVANIFVDPSEPTKIVSLIDWQSTEIGPLYFQARQPHIIDYDGPPVSGLERLVLPKDLVYAAMQFQQTMSYNLLLLARNLFIDGEATYLLQVAELESQWSELPGSNGAPYLFKLSVAERKEMEAQVEGVIRGMEAMRAIHDALGELFPEQGVVKPEQYDEALDALGQMKEQVIEEFARTEEERRQWEEAWPFGA</sequence>
<keyword evidence="4" id="KW-0809">Transit peptide</keyword>
<keyword evidence="9" id="KW-0808">Transferase</keyword>
<evidence type="ECO:0000256" key="6">
    <source>
        <dbReference type="ARBA" id="ARBA00031849"/>
    </source>
</evidence>
<dbReference type="EMBL" id="JAGMVJ010000009">
    <property type="protein sequence ID" value="KAH7087483.1"/>
    <property type="molecule type" value="Genomic_DNA"/>
</dbReference>
<keyword evidence="5" id="KW-0496">Mitochondrion</keyword>
<dbReference type="InterPro" id="IPR051035">
    <property type="entry name" value="Mito_inheritance_9"/>
</dbReference>
<feature type="domain" description="Aminoglycoside phosphotransferase" evidence="8">
    <location>
        <begin position="29"/>
        <end position="311"/>
    </location>
</feature>